<accession>A0A835DLL0</accession>
<evidence type="ECO:0000313" key="3">
    <source>
        <dbReference type="Proteomes" id="UP000655225"/>
    </source>
</evidence>
<dbReference type="Proteomes" id="UP000655225">
    <property type="component" value="Unassembled WGS sequence"/>
</dbReference>
<feature type="region of interest" description="Disordered" evidence="1">
    <location>
        <begin position="1"/>
        <end position="32"/>
    </location>
</feature>
<dbReference type="AlphaFoldDB" id="A0A835DLL0"/>
<keyword evidence="3" id="KW-1185">Reference proteome</keyword>
<name>A0A835DLL0_TETSI</name>
<dbReference type="OrthoDB" id="1913984at2759"/>
<comment type="caution">
    <text evidence="2">The sequence shown here is derived from an EMBL/GenBank/DDBJ whole genome shotgun (WGS) entry which is preliminary data.</text>
</comment>
<evidence type="ECO:0000313" key="2">
    <source>
        <dbReference type="EMBL" id="KAF8408061.1"/>
    </source>
</evidence>
<evidence type="ECO:0000256" key="1">
    <source>
        <dbReference type="SAM" id="MobiDB-lite"/>
    </source>
</evidence>
<dbReference type="PANTHER" id="PTHR15827:SF2">
    <property type="entry name" value="CYCLIN-DEPENDENT KINASE 2-INTERACTING PROTEIN"/>
    <property type="match status" value="1"/>
</dbReference>
<feature type="compositionally biased region" description="Polar residues" evidence="1">
    <location>
        <begin position="1"/>
        <end position="27"/>
    </location>
</feature>
<gene>
    <name evidence="2" type="ORF">HHK36_007202</name>
</gene>
<dbReference type="OMA" id="THMINTS"/>
<protein>
    <submittedName>
        <fullName evidence="2">Uncharacterized protein</fullName>
    </submittedName>
</protein>
<sequence>MHTLNSTSFSSQSFKETELESQNSELRSPSPIASRLWRPSAQRNLRNQWSNLASYKQQWVSASSSGMSQATSLVNAVLSQRNMPLMDLGVLSDMIDIKKKACKKLARQHEVHRSKLLSSYNDLVAVVTHMINTSNSMRCFVKGPTSSPLVQFSCNSDDKNDDGGGGGIPIFTSWSIPYFEKYAQELVEMFTLELSVKRLLMVNLLSLQSDGIRWVDELYEGEFDHLSICNLCSEESCEPIPPRIQGWKSDAPITVPSNYQPDHNVLQVCASPLHITSVFNNMAYRGKHRYMEINQCSYPEFLGALRIFDEVGSEFTQLFAEVLCWKS</sequence>
<dbReference type="PANTHER" id="PTHR15827">
    <property type="entry name" value="CYCLIN-DEPENDENT KINASE 2-INTERACTING PROTEIN"/>
    <property type="match status" value="1"/>
</dbReference>
<proteinExistence type="predicted"/>
<organism evidence="2 3">
    <name type="scientific">Tetracentron sinense</name>
    <name type="common">Spur-leaf</name>
    <dbReference type="NCBI Taxonomy" id="13715"/>
    <lineage>
        <taxon>Eukaryota</taxon>
        <taxon>Viridiplantae</taxon>
        <taxon>Streptophyta</taxon>
        <taxon>Embryophyta</taxon>
        <taxon>Tracheophyta</taxon>
        <taxon>Spermatophyta</taxon>
        <taxon>Magnoliopsida</taxon>
        <taxon>Trochodendrales</taxon>
        <taxon>Trochodendraceae</taxon>
        <taxon>Tetracentron</taxon>
    </lineage>
</organism>
<dbReference type="EMBL" id="JABCRI010000004">
    <property type="protein sequence ID" value="KAF8408061.1"/>
    <property type="molecule type" value="Genomic_DNA"/>
</dbReference>
<reference evidence="2 3" key="1">
    <citation type="submission" date="2020-04" db="EMBL/GenBank/DDBJ databases">
        <title>Plant Genome Project.</title>
        <authorList>
            <person name="Zhang R.-G."/>
        </authorList>
    </citation>
    <scope>NUCLEOTIDE SEQUENCE [LARGE SCALE GENOMIC DNA]</scope>
    <source>
        <strain evidence="2">YNK0</strain>
        <tissue evidence="2">Leaf</tissue>
    </source>
</reference>